<evidence type="ECO:0000256" key="9">
    <source>
        <dbReference type="ARBA" id="ARBA00023136"/>
    </source>
</evidence>
<name>A0ABS5T5D7_9GAMM</name>
<evidence type="ECO:0000256" key="5">
    <source>
        <dbReference type="ARBA" id="ARBA00022475"/>
    </source>
</evidence>
<evidence type="ECO:0000256" key="4">
    <source>
        <dbReference type="ARBA" id="ARBA00022448"/>
    </source>
</evidence>
<sequence>MSHATPLQLKALERLRQQRRQQCQRQVIEQQQHVQQMTQKLSQLQNFIDTPTPTVTTALALGNQEAYTQALRHLWQWQQQQCQQAEQELQQRKARLNESHLQEKQLEHYCLATTLSAAKTDQRQAQKHSDELAALRFSRKD</sequence>
<evidence type="ECO:0000256" key="6">
    <source>
        <dbReference type="ARBA" id="ARBA00022500"/>
    </source>
</evidence>
<dbReference type="Proteomes" id="UP000786875">
    <property type="component" value="Unassembled WGS sequence"/>
</dbReference>
<comment type="similarity">
    <text evidence="2">Belongs to the FliJ family.</text>
</comment>
<evidence type="ECO:0000256" key="8">
    <source>
        <dbReference type="ARBA" id="ARBA00022927"/>
    </source>
</evidence>
<evidence type="ECO:0000256" key="11">
    <source>
        <dbReference type="SAM" id="MobiDB-lite"/>
    </source>
</evidence>
<keyword evidence="8" id="KW-0653">Protein transport</keyword>
<organism evidence="12 13">
    <name type="scientific">Rosenbergiella australiborealis</name>
    <dbReference type="NCBI Taxonomy" id="1544696"/>
    <lineage>
        <taxon>Bacteria</taxon>
        <taxon>Pseudomonadati</taxon>
        <taxon>Pseudomonadota</taxon>
        <taxon>Gammaproteobacteria</taxon>
        <taxon>Enterobacterales</taxon>
        <taxon>Erwiniaceae</taxon>
        <taxon>Rosenbergiella</taxon>
    </lineage>
</organism>
<protein>
    <recommendedName>
        <fullName evidence="3">Flagellar FliJ protein</fullName>
    </recommendedName>
</protein>
<reference evidence="12 13" key="1">
    <citation type="submission" date="2020-04" db="EMBL/GenBank/DDBJ databases">
        <title>Genome sequencing of Rosenbergiella species.</title>
        <authorList>
            <person name="Alvarez-Perez S."/>
            <person name="Lievens B."/>
        </authorList>
    </citation>
    <scope>NUCLEOTIDE SEQUENCE [LARGE SCALE GENOMIC DNA]</scope>
    <source>
        <strain evidence="12 13">CdVSA20.1</strain>
    </source>
</reference>
<feature type="region of interest" description="Disordered" evidence="11">
    <location>
        <begin position="119"/>
        <end position="141"/>
    </location>
</feature>
<keyword evidence="10" id="KW-1006">Bacterial flagellum protein export</keyword>
<evidence type="ECO:0000313" key="12">
    <source>
        <dbReference type="EMBL" id="MBT0727561.1"/>
    </source>
</evidence>
<evidence type="ECO:0000313" key="13">
    <source>
        <dbReference type="Proteomes" id="UP000786875"/>
    </source>
</evidence>
<keyword evidence="4" id="KW-0813">Transport</keyword>
<evidence type="ECO:0000256" key="7">
    <source>
        <dbReference type="ARBA" id="ARBA00022795"/>
    </source>
</evidence>
<feature type="compositionally biased region" description="Basic and acidic residues" evidence="11">
    <location>
        <begin position="120"/>
        <end position="141"/>
    </location>
</feature>
<evidence type="ECO:0000256" key="1">
    <source>
        <dbReference type="ARBA" id="ARBA00004413"/>
    </source>
</evidence>
<proteinExistence type="inferred from homology"/>
<accession>A0ABS5T5D7</accession>
<evidence type="ECO:0000256" key="2">
    <source>
        <dbReference type="ARBA" id="ARBA00010004"/>
    </source>
</evidence>
<evidence type="ECO:0000256" key="10">
    <source>
        <dbReference type="ARBA" id="ARBA00023225"/>
    </source>
</evidence>
<keyword evidence="13" id="KW-1185">Reference proteome</keyword>
<dbReference type="Gene3D" id="1.10.287.1700">
    <property type="match status" value="1"/>
</dbReference>
<dbReference type="Pfam" id="PF02050">
    <property type="entry name" value="FliJ"/>
    <property type="match status" value="1"/>
</dbReference>
<comment type="caution">
    <text evidence="12">The sequence shown here is derived from an EMBL/GenBank/DDBJ whole genome shotgun (WGS) entry which is preliminary data.</text>
</comment>
<keyword evidence="6" id="KW-0145">Chemotaxis</keyword>
<keyword evidence="7" id="KW-1005">Bacterial flagellum biogenesis</keyword>
<dbReference type="EMBL" id="JABBFO010000007">
    <property type="protein sequence ID" value="MBT0727561.1"/>
    <property type="molecule type" value="Genomic_DNA"/>
</dbReference>
<evidence type="ECO:0000256" key="3">
    <source>
        <dbReference type="ARBA" id="ARBA00020392"/>
    </source>
</evidence>
<comment type="subcellular location">
    <subcellularLocation>
        <location evidence="1">Cell membrane</location>
        <topology evidence="1">Peripheral membrane protein</topology>
        <orientation evidence="1">Cytoplasmic side</orientation>
    </subcellularLocation>
</comment>
<keyword evidence="5" id="KW-1003">Cell membrane</keyword>
<dbReference type="InterPro" id="IPR012823">
    <property type="entry name" value="Flagell_FliJ"/>
</dbReference>
<dbReference type="RefSeq" id="WP_214213998.1">
    <property type="nucleotide sequence ID" value="NZ_JABBFO010000007.1"/>
</dbReference>
<keyword evidence="9" id="KW-0472">Membrane</keyword>
<dbReference type="InterPro" id="IPR053716">
    <property type="entry name" value="Flag_assembly_chemotaxis_eff"/>
</dbReference>
<gene>
    <name evidence="12" type="ORF">HGT73_09220</name>
</gene>